<dbReference type="PANTHER" id="PTHR11079:SF156">
    <property type="entry name" value="INACTIVE TRNA-SPECIFIC ADENOSINE DEAMINASE-LIKE PROTEIN 3-RELATED"/>
    <property type="match status" value="1"/>
</dbReference>
<evidence type="ECO:0000313" key="4">
    <source>
        <dbReference type="EMBL" id="SBS89156.1"/>
    </source>
</evidence>
<comment type="similarity">
    <text evidence="2">Belongs to the cytidine and deoxycytidylate deaminase family. ADAT3 subfamily.</text>
</comment>
<sequence length="362" mass="42244">MMDDEIIDLEQIYPDSYRQNVTLIPMYCFEVKKDIAKECLNIMKNFINAQLFNNYNHLKRCKKSEGKVQILVGFCSKLPNNLHDKLIQINNGEDITIKKVNVSKHSPMTKKQCIEWSTHWPVYYRKPTNDLYTLTKEEIKKYIKFINISINIGKTFGTCQSGCVLTYNDEIIACSGDNIKNHPLQHSVMLAIEEVSYKLRHIWQIKKGITSKNWEYYHIGNPINNPLSILCASQTSQEETSKKFKSINNEKCYDHVRTNSRMVTIEQNGNTVTHDITKDYTKNVEMYDAINIDQYLCTNCYAYLSHEPCFMCSMAMIHSRIKCVIFDEVNKANGALFSREKLHCIKSLNHHFKVYKTVKKKL</sequence>
<evidence type="ECO:0000256" key="1">
    <source>
        <dbReference type="ARBA" id="ARBA00022694"/>
    </source>
</evidence>
<dbReference type="GO" id="GO:0008033">
    <property type="term" value="P:tRNA processing"/>
    <property type="evidence" value="ECO:0007669"/>
    <property type="project" value="UniProtKB-KW"/>
</dbReference>
<protein>
    <submittedName>
        <fullName evidence="4">Cytidine and deoxycytidylate deaminase-like protein</fullName>
    </submittedName>
</protein>
<dbReference type="InterPro" id="IPR002125">
    <property type="entry name" value="CMP_dCMP_dom"/>
</dbReference>
<evidence type="ECO:0000259" key="3">
    <source>
        <dbReference type="PROSITE" id="PS51747"/>
    </source>
</evidence>
<dbReference type="PANTHER" id="PTHR11079">
    <property type="entry name" value="CYTOSINE DEAMINASE FAMILY MEMBER"/>
    <property type="match status" value="1"/>
</dbReference>
<reference evidence="5" key="1">
    <citation type="submission" date="2016-05" db="EMBL/GenBank/DDBJ databases">
        <authorList>
            <person name="Naeem Raeece"/>
        </authorList>
    </citation>
    <scope>NUCLEOTIDE SEQUENCE [LARGE SCALE GENOMIC DNA]</scope>
</reference>
<proteinExistence type="inferred from homology"/>
<dbReference type="GO" id="GO:0052717">
    <property type="term" value="F:tRNA-specific adenosine-34 deaminase activity"/>
    <property type="evidence" value="ECO:0007669"/>
    <property type="project" value="TreeGrafter"/>
</dbReference>
<feature type="domain" description="CMP/dCMP-type deaminase" evidence="3">
    <location>
        <begin position="234"/>
        <end position="355"/>
    </location>
</feature>
<dbReference type="SUPFAM" id="SSF53927">
    <property type="entry name" value="Cytidine deaminase-like"/>
    <property type="match status" value="1"/>
</dbReference>
<dbReference type="GO" id="GO:0005737">
    <property type="term" value="C:cytoplasm"/>
    <property type="evidence" value="ECO:0007669"/>
    <property type="project" value="TreeGrafter"/>
</dbReference>
<dbReference type="AlphaFoldDB" id="A0A1A8WD68"/>
<dbReference type="GO" id="GO:0005634">
    <property type="term" value="C:nucleus"/>
    <property type="evidence" value="ECO:0007669"/>
    <property type="project" value="TreeGrafter"/>
</dbReference>
<dbReference type="Proteomes" id="UP000078597">
    <property type="component" value="Unassembled WGS sequence"/>
</dbReference>
<gene>
    <name evidence="4" type="ORF">PMALA_025000</name>
</gene>
<evidence type="ECO:0000256" key="2">
    <source>
        <dbReference type="ARBA" id="ARBA00038160"/>
    </source>
</evidence>
<dbReference type="PROSITE" id="PS51747">
    <property type="entry name" value="CYT_DCMP_DEAMINASES_2"/>
    <property type="match status" value="1"/>
</dbReference>
<organism evidence="4 5">
    <name type="scientific">Plasmodium malariae</name>
    <dbReference type="NCBI Taxonomy" id="5858"/>
    <lineage>
        <taxon>Eukaryota</taxon>
        <taxon>Sar</taxon>
        <taxon>Alveolata</taxon>
        <taxon>Apicomplexa</taxon>
        <taxon>Aconoidasida</taxon>
        <taxon>Haemosporida</taxon>
        <taxon>Plasmodiidae</taxon>
        <taxon>Plasmodium</taxon>
        <taxon>Plasmodium (Plasmodium)</taxon>
    </lineage>
</organism>
<keyword evidence="1" id="KW-0819">tRNA processing</keyword>
<dbReference type="Pfam" id="PF00383">
    <property type="entry name" value="dCMP_cyt_deam_1"/>
    <property type="match status" value="1"/>
</dbReference>
<accession>A0A1A8WD68</accession>
<dbReference type="VEuPathDB" id="PlasmoDB:PmUG01_13014800"/>
<name>A0A1A8WD68_PLAMA</name>
<evidence type="ECO:0000313" key="5">
    <source>
        <dbReference type="Proteomes" id="UP000078597"/>
    </source>
</evidence>
<dbReference type="Gene3D" id="3.40.140.10">
    <property type="entry name" value="Cytidine Deaminase, domain 2"/>
    <property type="match status" value="1"/>
</dbReference>
<dbReference type="InterPro" id="IPR016193">
    <property type="entry name" value="Cytidine_deaminase-like"/>
</dbReference>
<dbReference type="EMBL" id="FLQW01001341">
    <property type="protein sequence ID" value="SBS89156.1"/>
    <property type="molecule type" value="Genomic_DNA"/>
</dbReference>